<dbReference type="NCBIfam" id="TIGR01488">
    <property type="entry name" value="HAD-SF-IB"/>
    <property type="match status" value="1"/>
</dbReference>
<dbReference type="Proteomes" id="UP000092508">
    <property type="component" value="Unassembled WGS sequence"/>
</dbReference>
<dbReference type="UniPathway" id="UPA00135">
    <property type="reaction ID" value="UER00198"/>
</dbReference>
<evidence type="ECO:0000256" key="7">
    <source>
        <dbReference type="ARBA" id="ARBA00022723"/>
    </source>
</evidence>
<name>A0A1B8QDB3_9GAMM</name>
<evidence type="ECO:0000313" key="16">
    <source>
        <dbReference type="Proteomes" id="UP000092508"/>
    </source>
</evidence>
<dbReference type="EMBL" id="LZMZ01000012">
    <property type="protein sequence ID" value="OBX79513.1"/>
    <property type="molecule type" value="Genomic_DNA"/>
</dbReference>
<dbReference type="SFLD" id="SFLDF00029">
    <property type="entry name" value="phosphoserine_phosphatase"/>
    <property type="match status" value="1"/>
</dbReference>
<reference evidence="15 16" key="1">
    <citation type="submission" date="2016-06" db="EMBL/GenBank/DDBJ databases">
        <title>Draft genome of Moraxella atlantae CCUG 66109.</title>
        <authorList>
            <person name="Salva-Serra F."/>
            <person name="Engstrom-Jakobsson H."/>
            <person name="Thorell K."/>
            <person name="Gonzales-Siles L."/>
            <person name="Karlsson R."/>
            <person name="Boulund F."/>
            <person name="Engstrand L."/>
            <person name="Kristiansson E."/>
            <person name="Moore E."/>
        </authorList>
    </citation>
    <scope>NUCLEOTIDE SEQUENCE [LARGE SCALE GENOMIC DNA]</scope>
    <source>
        <strain evidence="15 16">CCUG 66109</strain>
    </source>
</reference>
<evidence type="ECO:0000256" key="5">
    <source>
        <dbReference type="ARBA" id="ARBA00015196"/>
    </source>
</evidence>
<dbReference type="GO" id="GO:0036424">
    <property type="term" value="F:L-phosphoserine phosphatase activity"/>
    <property type="evidence" value="ECO:0007669"/>
    <property type="project" value="InterPro"/>
</dbReference>
<dbReference type="GO" id="GO:0005737">
    <property type="term" value="C:cytoplasm"/>
    <property type="evidence" value="ECO:0007669"/>
    <property type="project" value="TreeGrafter"/>
</dbReference>
<protein>
    <recommendedName>
        <fullName evidence="5">Phosphoserine phosphatase</fullName>
        <ecNumber evidence="4">3.1.3.3</ecNumber>
    </recommendedName>
    <alternativeName>
        <fullName evidence="11">O-phosphoserine phosphohydrolase</fullName>
    </alternativeName>
</protein>
<comment type="cofactor">
    <cofactor evidence="1">
        <name>Mg(2+)</name>
        <dbReference type="ChEBI" id="CHEBI:18420"/>
    </cofactor>
</comment>
<evidence type="ECO:0000256" key="12">
    <source>
        <dbReference type="ARBA" id="ARBA00048138"/>
    </source>
</evidence>
<evidence type="ECO:0000256" key="14">
    <source>
        <dbReference type="PIRSR" id="PIRSR604469-1"/>
    </source>
</evidence>
<feature type="active site" description="Nucleophile" evidence="14">
    <location>
        <position position="144"/>
    </location>
</feature>
<comment type="catalytic activity">
    <reaction evidence="13">
        <text>O-phospho-D-serine + H2O = D-serine + phosphate</text>
        <dbReference type="Rhea" id="RHEA:24873"/>
        <dbReference type="ChEBI" id="CHEBI:15377"/>
        <dbReference type="ChEBI" id="CHEBI:35247"/>
        <dbReference type="ChEBI" id="CHEBI:43474"/>
        <dbReference type="ChEBI" id="CHEBI:58680"/>
        <dbReference type="EC" id="3.1.3.3"/>
    </reaction>
</comment>
<dbReference type="NCBIfam" id="TIGR00338">
    <property type="entry name" value="serB"/>
    <property type="match status" value="1"/>
</dbReference>
<accession>A0A1B8QDB3</accession>
<dbReference type="PANTHER" id="PTHR43344:SF2">
    <property type="entry name" value="PHOSPHOSERINE PHOSPHATASE"/>
    <property type="match status" value="1"/>
</dbReference>
<dbReference type="SFLD" id="SFLDS00003">
    <property type="entry name" value="Haloacid_Dehalogenase"/>
    <property type="match status" value="1"/>
</dbReference>
<dbReference type="InterPro" id="IPR036412">
    <property type="entry name" value="HAD-like_sf"/>
</dbReference>
<dbReference type="OrthoDB" id="9792539at2"/>
<dbReference type="Gene3D" id="3.40.50.1000">
    <property type="entry name" value="HAD superfamily/HAD-like"/>
    <property type="match status" value="1"/>
</dbReference>
<feature type="active site" description="Proton donor" evidence="14">
    <location>
        <position position="146"/>
    </location>
</feature>
<comment type="similarity">
    <text evidence="3">Belongs to the HAD-like hydrolase superfamily. SerB family.</text>
</comment>
<gene>
    <name evidence="15" type="ORF">A9308_00320</name>
</gene>
<dbReference type="SUPFAM" id="SSF56784">
    <property type="entry name" value="HAD-like"/>
    <property type="match status" value="1"/>
</dbReference>
<evidence type="ECO:0000256" key="9">
    <source>
        <dbReference type="ARBA" id="ARBA00022842"/>
    </source>
</evidence>
<dbReference type="SFLD" id="SFLDG01137">
    <property type="entry name" value="C1.6.1:_Phosphoserine_Phosphat"/>
    <property type="match status" value="1"/>
</dbReference>
<dbReference type="SFLD" id="SFLDG01136">
    <property type="entry name" value="C1.6:_Phosphoserine_Phosphatas"/>
    <property type="match status" value="1"/>
</dbReference>
<evidence type="ECO:0000256" key="11">
    <source>
        <dbReference type="ARBA" id="ARBA00031693"/>
    </source>
</evidence>
<dbReference type="Pfam" id="PF12710">
    <property type="entry name" value="HAD"/>
    <property type="match status" value="1"/>
</dbReference>
<evidence type="ECO:0000256" key="10">
    <source>
        <dbReference type="ARBA" id="ARBA00023299"/>
    </source>
</evidence>
<evidence type="ECO:0000313" key="15">
    <source>
        <dbReference type="EMBL" id="OBX79513.1"/>
    </source>
</evidence>
<keyword evidence="9" id="KW-0460">Magnesium</keyword>
<evidence type="ECO:0000256" key="4">
    <source>
        <dbReference type="ARBA" id="ARBA00012640"/>
    </source>
</evidence>
<evidence type="ECO:0000256" key="1">
    <source>
        <dbReference type="ARBA" id="ARBA00001946"/>
    </source>
</evidence>
<dbReference type="AlphaFoldDB" id="A0A1B8QDB3"/>
<dbReference type="GO" id="GO:0000287">
    <property type="term" value="F:magnesium ion binding"/>
    <property type="evidence" value="ECO:0007669"/>
    <property type="project" value="TreeGrafter"/>
</dbReference>
<evidence type="ECO:0000256" key="13">
    <source>
        <dbReference type="ARBA" id="ARBA00048523"/>
    </source>
</evidence>
<keyword evidence="8" id="KW-0378">Hydrolase</keyword>
<keyword evidence="6" id="KW-0028">Amino-acid biosynthesis</keyword>
<dbReference type="GO" id="GO:0006564">
    <property type="term" value="P:L-serine biosynthetic process"/>
    <property type="evidence" value="ECO:0007669"/>
    <property type="project" value="UniProtKB-KW"/>
</dbReference>
<dbReference type="CDD" id="cd07500">
    <property type="entry name" value="HAD_PSP"/>
    <property type="match status" value="1"/>
</dbReference>
<dbReference type="PANTHER" id="PTHR43344">
    <property type="entry name" value="PHOSPHOSERINE PHOSPHATASE"/>
    <property type="match status" value="1"/>
</dbReference>
<evidence type="ECO:0000256" key="6">
    <source>
        <dbReference type="ARBA" id="ARBA00022605"/>
    </source>
</evidence>
<dbReference type="InterPro" id="IPR023214">
    <property type="entry name" value="HAD_sf"/>
</dbReference>
<dbReference type="STRING" id="34059.A9308_00320"/>
<proteinExistence type="inferred from homology"/>
<comment type="catalytic activity">
    <reaction evidence="12">
        <text>O-phospho-L-serine + H2O = L-serine + phosphate</text>
        <dbReference type="Rhea" id="RHEA:21208"/>
        <dbReference type="ChEBI" id="CHEBI:15377"/>
        <dbReference type="ChEBI" id="CHEBI:33384"/>
        <dbReference type="ChEBI" id="CHEBI:43474"/>
        <dbReference type="ChEBI" id="CHEBI:57524"/>
        <dbReference type="EC" id="3.1.3.3"/>
    </reaction>
</comment>
<keyword evidence="7" id="KW-0479">Metal-binding</keyword>
<evidence type="ECO:0000256" key="3">
    <source>
        <dbReference type="ARBA" id="ARBA00009184"/>
    </source>
</evidence>
<dbReference type="InterPro" id="IPR050582">
    <property type="entry name" value="HAD-like_SerB"/>
</dbReference>
<comment type="caution">
    <text evidence="15">The sequence shown here is derived from an EMBL/GenBank/DDBJ whole genome shotgun (WGS) entry which is preliminary data.</text>
</comment>
<dbReference type="RefSeq" id="WP_067236051.1">
    <property type="nucleotide sequence ID" value="NZ_LZMZ01000012.1"/>
</dbReference>
<sequence>MTTNYLSNYLAGGRQTWAHWLTNHPHTDTTNHWILSLSAAKLELGLLAHIGVALTQLGSAVRVLAQHTAVDEYAWRDNDKLAAHEQVSPVTCVQWLLAGVHDSAAHTLSATLKAAFADQRFAHVDVNIMPLSTWQRAHKLALFDMDSTLIEQEVIVELAKRAGIGEQVNAITEAAMRGEIDFSESFTRRVALLDGLPAAVIDDIIAQDITLSRGGKRLISTLKAHGYHTVLVSGGFLPFARHVQAQLGLDEVYANALDVQDGKIRGEVVAPIVDGARKAQILQEAAARLAISTSQVVAVGDGANDLPMLATADVGIAYHAKPVVRAQADYAINHSGLDGVLPLLGLPVVAP</sequence>
<keyword evidence="10" id="KW-0718">Serine biosynthesis</keyword>
<comment type="pathway">
    <text evidence="2">Amino-acid biosynthesis; L-serine biosynthesis; L-serine from 3-phospho-D-glycerate: step 3/3.</text>
</comment>
<evidence type="ECO:0000256" key="8">
    <source>
        <dbReference type="ARBA" id="ARBA00022801"/>
    </source>
</evidence>
<organism evidence="15 16">
    <name type="scientific">Faucicola atlantae</name>
    <dbReference type="NCBI Taxonomy" id="34059"/>
    <lineage>
        <taxon>Bacteria</taxon>
        <taxon>Pseudomonadati</taxon>
        <taxon>Pseudomonadota</taxon>
        <taxon>Gammaproteobacteria</taxon>
        <taxon>Moraxellales</taxon>
        <taxon>Moraxellaceae</taxon>
        <taxon>Faucicola</taxon>
    </lineage>
</organism>
<dbReference type="InterPro" id="IPR004469">
    <property type="entry name" value="PSP"/>
</dbReference>
<evidence type="ECO:0000256" key="2">
    <source>
        <dbReference type="ARBA" id="ARBA00005135"/>
    </source>
</evidence>
<dbReference type="EC" id="3.1.3.3" evidence="4"/>